<reference evidence="2 3" key="1">
    <citation type="journal article" date="2014" name="PLoS ONE">
        <title>Genome Sequence of Candidatus Nitrososphaera evergladensis from Group I.1b Enriched from Everglades Soil Reveals Novel Genomic Features of the Ammonia-Oxidizing Archaea.</title>
        <authorList>
            <person name="Zhalnina K.V."/>
            <person name="Dias R."/>
            <person name="Leonard M.T."/>
            <person name="Dorr de Quadros P."/>
            <person name="Camargo F.A."/>
            <person name="Drew J.C."/>
            <person name="Farmerie W.G."/>
            <person name="Daroub S.H."/>
            <person name="Triplett E.W."/>
        </authorList>
    </citation>
    <scope>NUCLEOTIDE SEQUENCE [LARGE SCALE GENOMIC DNA]</scope>
    <source>
        <strain evidence="2 3">SR1</strain>
    </source>
</reference>
<dbReference type="InterPro" id="IPR036388">
    <property type="entry name" value="WH-like_DNA-bd_sf"/>
</dbReference>
<dbReference type="Pfam" id="PF14947">
    <property type="entry name" value="HTH_45"/>
    <property type="match status" value="1"/>
</dbReference>
<accession>A0A075MUD9</accession>
<dbReference type="GeneID" id="41598370"/>
<dbReference type="SUPFAM" id="SSF46785">
    <property type="entry name" value="Winged helix' DNA-binding domain"/>
    <property type="match status" value="1"/>
</dbReference>
<gene>
    <name evidence="2" type="ORF">NTE_02680</name>
</gene>
<dbReference type="InterPro" id="IPR036390">
    <property type="entry name" value="WH_DNA-bd_sf"/>
</dbReference>
<proteinExistence type="predicted"/>
<dbReference type="RefSeq" id="WP_148701243.1">
    <property type="nucleotide sequence ID" value="NZ_CP007174.1"/>
</dbReference>
<keyword evidence="3" id="KW-1185">Reference proteome</keyword>
<protein>
    <submittedName>
        <fullName evidence="2">Putative transcriptional regulator</fullName>
    </submittedName>
</protein>
<dbReference type="eggNOG" id="arCOG01055">
    <property type="taxonomic scope" value="Archaea"/>
</dbReference>
<evidence type="ECO:0000313" key="2">
    <source>
        <dbReference type="EMBL" id="AIF84723.1"/>
    </source>
</evidence>
<feature type="domain" description="ArnR1-like winged helix-turn-helix" evidence="1">
    <location>
        <begin position="8"/>
        <end position="85"/>
    </location>
</feature>
<dbReference type="KEGG" id="nev:NTE_02680"/>
<dbReference type="AlphaFoldDB" id="A0A075MUD9"/>
<sequence length="100" mass="11645">MSERKNNRGKIEIMADVLTLSTVGIKKTHIMYKANLSYEQILYYLNELLGKGLLTQDIMEGSPVYRTTEKGREFLHYFNRMADLIKGYPEEQQKVQLVAQ</sequence>
<dbReference type="OrthoDB" id="140255at2157"/>
<evidence type="ECO:0000313" key="3">
    <source>
        <dbReference type="Proteomes" id="UP000028194"/>
    </source>
</evidence>
<dbReference type="Gene3D" id="1.10.10.10">
    <property type="entry name" value="Winged helix-like DNA-binding domain superfamily/Winged helix DNA-binding domain"/>
    <property type="match status" value="1"/>
</dbReference>
<evidence type="ECO:0000259" key="1">
    <source>
        <dbReference type="Pfam" id="PF14947"/>
    </source>
</evidence>
<dbReference type="Proteomes" id="UP000028194">
    <property type="component" value="Chromosome"/>
</dbReference>
<organism evidence="2 3">
    <name type="scientific">Candidatus Nitrososphaera evergladensis SR1</name>
    <dbReference type="NCBI Taxonomy" id="1459636"/>
    <lineage>
        <taxon>Archaea</taxon>
        <taxon>Nitrososphaerota</taxon>
        <taxon>Nitrososphaeria</taxon>
        <taxon>Nitrososphaerales</taxon>
        <taxon>Nitrososphaeraceae</taxon>
        <taxon>Nitrososphaera</taxon>
    </lineage>
</organism>
<dbReference type="EMBL" id="CP007174">
    <property type="protein sequence ID" value="AIF84723.1"/>
    <property type="molecule type" value="Genomic_DNA"/>
</dbReference>
<dbReference type="InterPro" id="IPR038723">
    <property type="entry name" value="ArnR1-like_HTH"/>
</dbReference>
<dbReference type="HOGENOM" id="CLU_159725_0_1_2"/>
<name>A0A075MUD9_9ARCH</name>